<gene>
    <name evidence="1" type="ORF">HPB50_001872</name>
</gene>
<accession>A0ACB7RWS0</accession>
<keyword evidence="2" id="KW-1185">Reference proteome</keyword>
<evidence type="ECO:0000313" key="2">
    <source>
        <dbReference type="Proteomes" id="UP000821845"/>
    </source>
</evidence>
<comment type="caution">
    <text evidence="1">The sequence shown here is derived from an EMBL/GenBank/DDBJ whole genome shotgun (WGS) entry which is preliminary data.</text>
</comment>
<proteinExistence type="predicted"/>
<reference evidence="1" key="1">
    <citation type="submission" date="2020-05" db="EMBL/GenBank/DDBJ databases">
        <title>Large-scale comparative analyses of tick genomes elucidate their genetic diversity and vector capacities.</title>
        <authorList>
            <person name="Jia N."/>
            <person name="Wang J."/>
            <person name="Shi W."/>
            <person name="Du L."/>
            <person name="Sun Y."/>
            <person name="Zhan W."/>
            <person name="Jiang J."/>
            <person name="Wang Q."/>
            <person name="Zhang B."/>
            <person name="Ji P."/>
            <person name="Sakyi L.B."/>
            <person name="Cui X."/>
            <person name="Yuan T."/>
            <person name="Jiang B."/>
            <person name="Yang W."/>
            <person name="Lam T.T.-Y."/>
            <person name="Chang Q."/>
            <person name="Ding S."/>
            <person name="Wang X."/>
            <person name="Zhu J."/>
            <person name="Ruan X."/>
            <person name="Zhao L."/>
            <person name="Wei J."/>
            <person name="Que T."/>
            <person name="Du C."/>
            <person name="Cheng J."/>
            <person name="Dai P."/>
            <person name="Han X."/>
            <person name="Huang E."/>
            <person name="Gao Y."/>
            <person name="Liu J."/>
            <person name="Shao H."/>
            <person name="Ye R."/>
            <person name="Li L."/>
            <person name="Wei W."/>
            <person name="Wang X."/>
            <person name="Wang C."/>
            <person name="Yang T."/>
            <person name="Huo Q."/>
            <person name="Li W."/>
            <person name="Guo W."/>
            <person name="Chen H."/>
            <person name="Zhou L."/>
            <person name="Ni X."/>
            <person name="Tian J."/>
            <person name="Zhou Y."/>
            <person name="Sheng Y."/>
            <person name="Liu T."/>
            <person name="Pan Y."/>
            <person name="Xia L."/>
            <person name="Li J."/>
            <person name="Zhao F."/>
            <person name="Cao W."/>
        </authorList>
    </citation>
    <scope>NUCLEOTIDE SEQUENCE</scope>
    <source>
        <strain evidence="1">Hyas-2018</strain>
    </source>
</reference>
<dbReference type="Proteomes" id="UP000821845">
    <property type="component" value="Chromosome 6"/>
</dbReference>
<sequence length="645" mass="71014">MEVCTKSRSTEECYFSSLPNELWVRILSCMDPETILAVAEAWPYLTELTSNRSVVGTVRFSAETEEDTLSRFLRAPRAAAISTLDLTNCVLPHSSAVEQALARCVNLTTLRCVNCRLSNCKSWKLLHWSLLGCREGRDEMGPALVVLDGKYSRRTTAIRSMYVELVESAVHVHTLCRFLPRCPHLRDLHVHVLGASNCEGCSPAVPMAYGDRPLVELERFTYTTDAARGRCPYASRSAFIESRELWHLLLGDDEPLVQAFRGYATLCNNVALRLRPRKSRNCVHLSELLVPAGDELANDAMPQMCVTVDEPDQLSAAARADRWSSLVALTLLTPLPLNRPTFPAGIGALYETPLKTLMTACTALRELNLSRFHFTPDLSCCALLASACPRHLKALSLPACALAEPNSLEDLARAPFALQELDIRCSGTTAHSVCAVCSDARTCGDSSLAPLALLGPLRRLTLYGLNNVNSLMFLAGCRVRELRLSRLGRRGLCCYTPGLGTVLAAQAADLRVLKMEHSALTLSSDLLLDQITKASSLEMLCLTSGAPMRPADQQKLLDTLVPRLPKLRTLHVHAPNLRPLPRNHLCQPRIYFEGSNFDNANGDHANPAVVFTNELSILCRASNFIGLTKPYNRDPKPMETDVVKG</sequence>
<name>A0ACB7RWS0_HYAAI</name>
<organism evidence="1 2">
    <name type="scientific">Hyalomma asiaticum</name>
    <name type="common">Tick</name>
    <dbReference type="NCBI Taxonomy" id="266040"/>
    <lineage>
        <taxon>Eukaryota</taxon>
        <taxon>Metazoa</taxon>
        <taxon>Ecdysozoa</taxon>
        <taxon>Arthropoda</taxon>
        <taxon>Chelicerata</taxon>
        <taxon>Arachnida</taxon>
        <taxon>Acari</taxon>
        <taxon>Parasitiformes</taxon>
        <taxon>Ixodida</taxon>
        <taxon>Ixodoidea</taxon>
        <taxon>Ixodidae</taxon>
        <taxon>Hyalomminae</taxon>
        <taxon>Hyalomma</taxon>
    </lineage>
</organism>
<evidence type="ECO:0000313" key="1">
    <source>
        <dbReference type="EMBL" id="KAH6927332.1"/>
    </source>
</evidence>
<dbReference type="EMBL" id="CM023486">
    <property type="protein sequence ID" value="KAH6927332.1"/>
    <property type="molecule type" value="Genomic_DNA"/>
</dbReference>
<protein>
    <submittedName>
        <fullName evidence="1">Uncharacterized protein</fullName>
    </submittedName>
</protein>